<accession>A0A0G4FV28</accession>
<evidence type="ECO:0000313" key="2">
    <source>
        <dbReference type="EMBL" id="CEM18823.1"/>
    </source>
</evidence>
<dbReference type="VEuPathDB" id="CryptoDB:Cvel_18923"/>
<protein>
    <submittedName>
        <fullName evidence="2">Uncharacterized protein</fullName>
    </submittedName>
</protein>
<feature type="region of interest" description="Disordered" evidence="1">
    <location>
        <begin position="1"/>
        <end position="117"/>
    </location>
</feature>
<feature type="compositionally biased region" description="Basic and acidic residues" evidence="1">
    <location>
        <begin position="59"/>
        <end position="105"/>
    </location>
</feature>
<gene>
    <name evidence="2" type="ORF">Cvel_18923</name>
</gene>
<feature type="compositionally biased region" description="Acidic residues" evidence="1">
    <location>
        <begin position="106"/>
        <end position="117"/>
    </location>
</feature>
<organism evidence="2">
    <name type="scientific">Chromera velia CCMP2878</name>
    <dbReference type="NCBI Taxonomy" id="1169474"/>
    <lineage>
        <taxon>Eukaryota</taxon>
        <taxon>Sar</taxon>
        <taxon>Alveolata</taxon>
        <taxon>Colpodellida</taxon>
        <taxon>Chromeraceae</taxon>
        <taxon>Chromera</taxon>
    </lineage>
</organism>
<dbReference type="AlphaFoldDB" id="A0A0G4FV28"/>
<name>A0A0G4FV28_9ALVE</name>
<feature type="compositionally biased region" description="Basic and acidic residues" evidence="1">
    <location>
        <begin position="29"/>
        <end position="39"/>
    </location>
</feature>
<dbReference type="EMBL" id="CDMZ01000657">
    <property type="protein sequence ID" value="CEM18823.1"/>
    <property type="molecule type" value="Genomic_DNA"/>
</dbReference>
<sequence length="207" mass="23017">MRRWRASLQVLEPRQAASRKRLGKSTGTEGKREESREGGGGKGQSARQREGDEIGDEEEQRRQEEGEQGGREEGEQGGREEREQGRREEGKQRGQEEGEQGRGEEGEQGGEEEEYIVMDVEIPIELDDVDVPEGEEAERVREVIQNEESSLWQATEALSTALTTPETKNSTSSCDPLPLPGPCLTVLAENRSEEALLRSAYLLCAFA</sequence>
<reference evidence="2" key="1">
    <citation type="submission" date="2014-11" db="EMBL/GenBank/DDBJ databases">
        <authorList>
            <person name="Otto D Thomas"/>
            <person name="Naeem Raeece"/>
        </authorList>
    </citation>
    <scope>NUCLEOTIDE SEQUENCE</scope>
</reference>
<proteinExistence type="predicted"/>
<evidence type="ECO:0000256" key="1">
    <source>
        <dbReference type="SAM" id="MobiDB-lite"/>
    </source>
</evidence>